<organism evidence="2 3">
    <name type="scientific">Flavobacterium alvei</name>
    <dbReference type="NCBI Taxonomy" id="2080416"/>
    <lineage>
        <taxon>Bacteria</taxon>
        <taxon>Pseudomonadati</taxon>
        <taxon>Bacteroidota</taxon>
        <taxon>Flavobacteriia</taxon>
        <taxon>Flavobacteriales</taxon>
        <taxon>Flavobacteriaceae</taxon>
        <taxon>Flavobacterium</taxon>
    </lineage>
</organism>
<name>A0A2S5A917_9FLAO</name>
<comment type="caution">
    <text evidence="2">The sequence shown here is derived from an EMBL/GenBank/DDBJ whole genome shotgun (WGS) entry which is preliminary data.</text>
</comment>
<protein>
    <submittedName>
        <fullName evidence="2">Uncharacterized protein</fullName>
    </submittedName>
</protein>
<dbReference type="RefSeq" id="WP_103806321.1">
    <property type="nucleotide sequence ID" value="NZ_PQVG01000006.1"/>
</dbReference>
<evidence type="ECO:0000313" key="3">
    <source>
        <dbReference type="Proteomes" id="UP000237310"/>
    </source>
</evidence>
<keyword evidence="1" id="KW-0472">Membrane</keyword>
<accession>A0A2S5A917</accession>
<dbReference type="Proteomes" id="UP000237310">
    <property type="component" value="Unassembled WGS sequence"/>
</dbReference>
<sequence>MDNKLEIKYRSQKQLFEILDDEIIVDLNTAKHKLKYNIPLEEIKNTHFITKTKQNGFTLIAYLSIVLNFVFAIYISSEYLKLSKNLLLSLFFSIAFGSIFLLKSLFEDYDEKHIDSSKLFYFIYTKKNALEVDRFIELVYKKQIEFYRKKYFIIDPILPYTVQYERYIWLYSNKYINENEYEVIKEDLDKYFNFNINLKE</sequence>
<dbReference type="AlphaFoldDB" id="A0A2S5A917"/>
<gene>
    <name evidence="2" type="ORF">C3L50_11455</name>
</gene>
<evidence type="ECO:0000313" key="2">
    <source>
        <dbReference type="EMBL" id="POY38747.1"/>
    </source>
</evidence>
<reference evidence="2 3" key="1">
    <citation type="submission" date="2018-01" db="EMBL/GenBank/DDBJ databases">
        <authorList>
            <person name="Gaut B.S."/>
            <person name="Morton B.R."/>
            <person name="Clegg M.T."/>
            <person name="Duvall M.R."/>
        </authorList>
    </citation>
    <scope>NUCLEOTIDE SEQUENCE [LARGE SCALE GENOMIC DNA]</scope>
    <source>
        <strain evidence="2 3">HR-AY</strain>
    </source>
</reference>
<keyword evidence="3" id="KW-1185">Reference proteome</keyword>
<dbReference type="OrthoDB" id="1246610at2"/>
<proteinExistence type="predicted"/>
<dbReference type="EMBL" id="PQVG01000006">
    <property type="protein sequence ID" value="POY38747.1"/>
    <property type="molecule type" value="Genomic_DNA"/>
</dbReference>
<feature type="transmembrane region" description="Helical" evidence="1">
    <location>
        <begin position="56"/>
        <end position="75"/>
    </location>
</feature>
<evidence type="ECO:0000256" key="1">
    <source>
        <dbReference type="SAM" id="Phobius"/>
    </source>
</evidence>
<feature type="transmembrane region" description="Helical" evidence="1">
    <location>
        <begin position="87"/>
        <end position="106"/>
    </location>
</feature>
<keyword evidence="1" id="KW-1133">Transmembrane helix</keyword>
<keyword evidence="1" id="KW-0812">Transmembrane</keyword>